<dbReference type="AlphaFoldDB" id="A0A9J5ZUD9"/>
<name>A0A9J5ZUD9_SOLCO</name>
<proteinExistence type="predicted"/>
<keyword evidence="2" id="KW-1185">Reference proteome</keyword>
<accession>A0A9J5ZUD9</accession>
<evidence type="ECO:0000313" key="2">
    <source>
        <dbReference type="Proteomes" id="UP000824120"/>
    </source>
</evidence>
<comment type="caution">
    <text evidence="1">The sequence shown here is derived from an EMBL/GenBank/DDBJ whole genome shotgun (WGS) entry which is preliminary data.</text>
</comment>
<dbReference type="Proteomes" id="UP000824120">
    <property type="component" value="Chromosome 3"/>
</dbReference>
<sequence length="111" mass="13134">MECKDKQVYYPTINYITIEKFKDFNIKATGIQTKRAFGIKALYFILKRFYNEDMKVIDHDHDWVLMTKGRSKSKIPMNQSKEIQKEEDNSAHIIETEEDNKGYTLKATFDA</sequence>
<gene>
    <name evidence="1" type="ORF">H5410_015632</name>
</gene>
<protein>
    <submittedName>
        <fullName evidence="1">Uncharacterized protein</fullName>
    </submittedName>
</protein>
<dbReference type="EMBL" id="JACXVP010000003">
    <property type="protein sequence ID" value="KAG5615808.1"/>
    <property type="molecule type" value="Genomic_DNA"/>
</dbReference>
<reference evidence="1 2" key="1">
    <citation type="submission" date="2020-09" db="EMBL/GenBank/DDBJ databases">
        <title>De no assembly of potato wild relative species, Solanum commersonii.</title>
        <authorList>
            <person name="Cho K."/>
        </authorList>
    </citation>
    <scope>NUCLEOTIDE SEQUENCE [LARGE SCALE GENOMIC DNA]</scope>
    <source>
        <strain evidence="1">LZ3.2</strain>
        <tissue evidence="1">Leaf</tissue>
    </source>
</reference>
<evidence type="ECO:0000313" key="1">
    <source>
        <dbReference type="EMBL" id="KAG5615808.1"/>
    </source>
</evidence>
<organism evidence="1 2">
    <name type="scientific">Solanum commersonii</name>
    <name type="common">Commerson's wild potato</name>
    <name type="synonym">Commerson's nightshade</name>
    <dbReference type="NCBI Taxonomy" id="4109"/>
    <lineage>
        <taxon>Eukaryota</taxon>
        <taxon>Viridiplantae</taxon>
        <taxon>Streptophyta</taxon>
        <taxon>Embryophyta</taxon>
        <taxon>Tracheophyta</taxon>
        <taxon>Spermatophyta</taxon>
        <taxon>Magnoliopsida</taxon>
        <taxon>eudicotyledons</taxon>
        <taxon>Gunneridae</taxon>
        <taxon>Pentapetalae</taxon>
        <taxon>asterids</taxon>
        <taxon>lamiids</taxon>
        <taxon>Solanales</taxon>
        <taxon>Solanaceae</taxon>
        <taxon>Solanoideae</taxon>
        <taxon>Solaneae</taxon>
        <taxon>Solanum</taxon>
    </lineage>
</organism>